<keyword evidence="10 11" id="KW-0238">DNA-binding</keyword>
<evidence type="ECO:0000256" key="1">
    <source>
        <dbReference type="ARBA" id="ARBA00000851"/>
    </source>
</evidence>
<dbReference type="Pfam" id="PF04313">
    <property type="entry name" value="HSDR_N"/>
    <property type="match status" value="1"/>
</dbReference>
<dbReference type="CDD" id="cd18800">
    <property type="entry name" value="SF2_C_EcoR124I-like"/>
    <property type="match status" value="1"/>
</dbReference>
<dbReference type="Proteomes" id="UP001500390">
    <property type="component" value="Unassembled WGS sequence"/>
</dbReference>
<keyword evidence="15" id="KW-1185">Reference proteome</keyword>
<dbReference type="Pfam" id="PF22679">
    <property type="entry name" value="T1R_D3-like"/>
    <property type="match status" value="1"/>
</dbReference>
<dbReference type="InterPro" id="IPR055180">
    <property type="entry name" value="HsdR_RecA-like_helicase_dom_2"/>
</dbReference>
<dbReference type="PROSITE" id="PS51192">
    <property type="entry name" value="HELICASE_ATP_BIND_1"/>
    <property type="match status" value="1"/>
</dbReference>
<gene>
    <name evidence="14" type="ORF">GCM10023153_08340</name>
</gene>
<dbReference type="InterPro" id="IPR051268">
    <property type="entry name" value="Type-I_R_enzyme_R_subunit"/>
</dbReference>
<comment type="similarity">
    <text evidence="2 11">Belongs to the HsdR family.</text>
</comment>
<dbReference type="CDD" id="cd22332">
    <property type="entry name" value="HsdR_N"/>
    <property type="match status" value="1"/>
</dbReference>
<dbReference type="Gene3D" id="3.40.50.300">
    <property type="entry name" value="P-loop containing nucleotide triphosphate hydrolases"/>
    <property type="match status" value="2"/>
</dbReference>
<dbReference type="InterPro" id="IPR014001">
    <property type="entry name" value="Helicase_ATP-bd"/>
</dbReference>
<dbReference type="InterPro" id="IPR027417">
    <property type="entry name" value="P-loop_NTPase"/>
</dbReference>
<sequence length="1006" mass="111921">MAVFSEASTVQKWLVKRLVELGWEYVPGDKLARERTDVLVEDTLIEALEVLNDRLHGFPERVDEVLPEIRARVLAGATDGLVPANEAMTTLLRGDHTVKYVGTDDYVPLRLIDFDNLGENDFVVSDEVTFGPPGKERRYDVVLWVNGIPLVVIETKTAVNSSVSWLNGARDIANVYAVEGPTFFTPNVLVAATDGKEFHYGAAGQPGEHWLMWGSTQDPYYLDGTPRVKRSVELLLTPARVLSVLRDFTLFEANPDGGKRKLIPRYPQVEAAEAIHKRVLDGGTKGLIWHYQGTGKTLLMGFAALMLLNDDAVGGPTILVVLDRLDLVEQVERQFRTVGLPRLTVAGTKAELSQALKDDKRGIVVTTIFRFEDVGVLNDRDNIIVMVDEAHRTQEGQLGDLMRAALPNARFFGLTGTPISDKDRNTFKLFGDESDPGYVLNSYSMERSIVDGASVPVHVETRLVNWHLDKGALDEAFNEFADEENLTDEERDVLAGKAAHVKTLLLNPDRVTAVCEDILDHYTAKIAPLGMKGQVVAYDRELVVAYEKELNRLISERDLSYTTAVVMTAGGKDDPTDWAKYELTRQQEADIKARFNKPDTGPTLLIVTAKLLTGFDAPIEQVMYLDKPLRRHTLFQAITRTNRRYTNPVTGQEKRNGLIVDYIGVGNQIAQALKAADPEAGGKRPVDVDALAAEFQTKLDQCLARFDGIDRTDHSYEALSAALERVKTTEERDAYAREFTAVQTLWEFLWPHDDLKPVEDDYKWLAQVYEASRPSKVSDALLWHRLGAKTLALVHGHITDVAVTGTGLEEVIVDPDSIDALRKLAEQGELDLDPDRDYAKAPITLDEVLDTIDARIKKRLDATGGHAVYATLAEQIEKLRQQAIQSATDSIEFLKKALEVAKTAVKAERLEDEGKLDQAAHLLDPNIGALTQIVNEYKPAGTPVVVDDVVRDIDTIVKQVSYSGWAENQSGDRTVRKELRSVLSKYGLPLTGDLFDHAYAYVRENY</sequence>
<protein>
    <recommendedName>
        <fullName evidence="11">Type I restriction enzyme endonuclease subunit</fullName>
        <shortName evidence="11">R protein</shortName>
        <ecNumber evidence="11">3.1.21.3</ecNumber>
    </recommendedName>
</protein>
<evidence type="ECO:0000256" key="3">
    <source>
        <dbReference type="ARBA" id="ARBA00011296"/>
    </source>
</evidence>
<keyword evidence="9 11" id="KW-0067">ATP-binding</keyword>
<comment type="catalytic activity">
    <reaction evidence="1 11">
        <text>Endonucleolytic cleavage of DNA to give random double-stranded fragments with terminal 5'-phosphates, ATP is simultaneously hydrolyzed.</text>
        <dbReference type="EC" id="3.1.21.3"/>
    </reaction>
</comment>
<dbReference type="SMART" id="SM00487">
    <property type="entry name" value="DEXDc"/>
    <property type="match status" value="1"/>
</dbReference>
<evidence type="ECO:0000256" key="8">
    <source>
        <dbReference type="ARBA" id="ARBA00022801"/>
    </source>
</evidence>
<evidence type="ECO:0000256" key="11">
    <source>
        <dbReference type="RuleBase" id="RU364115"/>
    </source>
</evidence>
<evidence type="ECO:0000256" key="12">
    <source>
        <dbReference type="SAM" id="Coils"/>
    </source>
</evidence>
<accession>A0ABP8JHE3</accession>
<dbReference type="InterPro" id="IPR004473">
    <property type="entry name" value="Restrct_endonuc_typeI_HsdR"/>
</dbReference>
<comment type="caution">
    <text evidence="14">The sequence shown here is derived from an EMBL/GenBank/DDBJ whole genome shotgun (WGS) entry which is preliminary data.</text>
</comment>
<dbReference type="NCBIfam" id="TIGR00348">
    <property type="entry name" value="hsdR"/>
    <property type="match status" value="1"/>
</dbReference>
<feature type="domain" description="Helicase ATP-binding" evidence="13">
    <location>
        <begin position="277"/>
        <end position="436"/>
    </location>
</feature>
<reference evidence="15" key="1">
    <citation type="journal article" date="2019" name="Int. J. Syst. Evol. Microbiol.">
        <title>The Global Catalogue of Microorganisms (GCM) 10K type strain sequencing project: providing services to taxonomists for standard genome sequencing and annotation.</title>
        <authorList>
            <consortium name="The Broad Institute Genomics Platform"/>
            <consortium name="The Broad Institute Genome Sequencing Center for Infectious Disease"/>
            <person name="Wu L."/>
            <person name="Ma J."/>
        </authorList>
    </citation>
    <scope>NUCLEOTIDE SEQUENCE [LARGE SCALE GENOMIC DNA]</scope>
    <source>
        <strain evidence="15">JCM 17738</strain>
    </source>
</reference>
<evidence type="ECO:0000313" key="15">
    <source>
        <dbReference type="Proteomes" id="UP001500390"/>
    </source>
</evidence>
<evidence type="ECO:0000256" key="2">
    <source>
        <dbReference type="ARBA" id="ARBA00008598"/>
    </source>
</evidence>
<keyword evidence="4" id="KW-0540">Nuclease</keyword>
<evidence type="ECO:0000256" key="4">
    <source>
        <dbReference type="ARBA" id="ARBA00022722"/>
    </source>
</evidence>
<dbReference type="InterPro" id="IPR007409">
    <property type="entry name" value="Restrct_endonuc_type1_HsdR_N"/>
</dbReference>
<name>A0ABP8JHE3_9MICO</name>
<evidence type="ECO:0000259" key="13">
    <source>
        <dbReference type="PROSITE" id="PS51192"/>
    </source>
</evidence>
<dbReference type="EMBL" id="BAABFX010000016">
    <property type="protein sequence ID" value="GAA4390905.1"/>
    <property type="molecule type" value="Genomic_DNA"/>
</dbReference>
<keyword evidence="12" id="KW-0175">Coiled coil</keyword>
<evidence type="ECO:0000256" key="9">
    <source>
        <dbReference type="ARBA" id="ARBA00022840"/>
    </source>
</evidence>
<evidence type="ECO:0000256" key="6">
    <source>
        <dbReference type="ARBA" id="ARBA00022747"/>
    </source>
</evidence>
<comment type="function">
    <text evidence="11">Subunit R is required for both nuclease and ATPase activities, but not for modification.</text>
</comment>
<dbReference type="EC" id="3.1.21.3" evidence="11"/>
<dbReference type="PANTHER" id="PTHR30195:SF15">
    <property type="entry name" value="TYPE I RESTRICTION ENZYME HINDI ENDONUCLEASE SUBUNIT"/>
    <property type="match status" value="1"/>
</dbReference>
<dbReference type="PANTHER" id="PTHR30195">
    <property type="entry name" value="TYPE I SITE-SPECIFIC DEOXYRIBONUCLEASE PROTEIN SUBUNIT M AND R"/>
    <property type="match status" value="1"/>
</dbReference>
<keyword evidence="5 11" id="KW-0547">Nucleotide-binding</keyword>
<dbReference type="Gene3D" id="3.90.1570.50">
    <property type="match status" value="1"/>
</dbReference>
<dbReference type="SUPFAM" id="SSF52540">
    <property type="entry name" value="P-loop containing nucleoside triphosphate hydrolases"/>
    <property type="match status" value="1"/>
</dbReference>
<evidence type="ECO:0000256" key="5">
    <source>
        <dbReference type="ARBA" id="ARBA00022741"/>
    </source>
</evidence>
<dbReference type="InterPro" id="IPR040980">
    <property type="entry name" value="SWI2_SNF2"/>
</dbReference>
<feature type="coiled-coil region" evidence="12">
    <location>
        <begin position="884"/>
        <end position="911"/>
    </location>
</feature>
<keyword evidence="7" id="KW-0255">Endonuclease</keyword>
<evidence type="ECO:0000256" key="10">
    <source>
        <dbReference type="ARBA" id="ARBA00023125"/>
    </source>
</evidence>
<organism evidence="14 15">
    <name type="scientific">Ornithinibacter aureus</name>
    <dbReference type="NCBI Taxonomy" id="622664"/>
    <lineage>
        <taxon>Bacteria</taxon>
        <taxon>Bacillati</taxon>
        <taxon>Actinomycetota</taxon>
        <taxon>Actinomycetes</taxon>
        <taxon>Micrococcales</taxon>
        <taxon>Intrasporangiaceae</taxon>
        <taxon>Ornithinibacter</taxon>
    </lineage>
</organism>
<comment type="subunit">
    <text evidence="3 11">The type I restriction/modification system is composed of three polypeptides R, M and S.</text>
</comment>
<keyword evidence="8 11" id="KW-0378">Hydrolase</keyword>
<evidence type="ECO:0000256" key="7">
    <source>
        <dbReference type="ARBA" id="ARBA00022759"/>
    </source>
</evidence>
<dbReference type="Pfam" id="PF18766">
    <property type="entry name" value="SWI2_SNF2"/>
    <property type="match status" value="1"/>
</dbReference>
<proteinExistence type="inferred from homology"/>
<keyword evidence="6 11" id="KW-0680">Restriction system</keyword>
<evidence type="ECO:0000313" key="14">
    <source>
        <dbReference type="EMBL" id="GAA4390905.1"/>
    </source>
</evidence>